<organism evidence="2 3">
    <name type="scientific">Mucilaginibacter mallensis</name>
    <dbReference type="NCBI Taxonomy" id="652787"/>
    <lineage>
        <taxon>Bacteria</taxon>
        <taxon>Pseudomonadati</taxon>
        <taxon>Bacteroidota</taxon>
        <taxon>Sphingobacteriia</taxon>
        <taxon>Sphingobacteriales</taxon>
        <taxon>Sphingobacteriaceae</taxon>
        <taxon>Mucilaginibacter</taxon>
    </lineage>
</organism>
<dbReference type="STRING" id="652787.SAMN05216490_1961"/>
<evidence type="ECO:0000313" key="3">
    <source>
        <dbReference type="Proteomes" id="UP000199679"/>
    </source>
</evidence>
<dbReference type="RefSeq" id="WP_091371692.1">
    <property type="nucleotide sequence ID" value="NZ_LT629740.1"/>
</dbReference>
<evidence type="ECO:0000313" key="2">
    <source>
        <dbReference type="EMBL" id="SDS85883.1"/>
    </source>
</evidence>
<accession>A0A1H1VM98</accession>
<name>A0A1H1VM98_MUCMA</name>
<feature type="signal peptide" evidence="1">
    <location>
        <begin position="1"/>
        <end position="24"/>
    </location>
</feature>
<reference evidence="2 3" key="1">
    <citation type="submission" date="2016-10" db="EMBL/GenBank/DDBJ databases">
        <authorList>
            <person name="de Groot N.N."/>
        </authorList>
    </citation>
    <scope>NUCLEOTIDE SEQUENCE [LARGE SCALE GENOMIC DNA]</scope>
    <source>
        <strain evidence="2 3">MP1X4</strain>
    </source>
</reference>
<evidence type="ECO:0000256" key="1">
    <source>
        <dbReference type="SAM" id="SignalP"/>
    </source>
</evidence>
<dbReference type="InterPro" id="IPR023614">
    <property type="entry name" value="Porin_dom_sf"/>
</dbReference>
<dbReference type="InterPro" id="IPR010870">
    <property type="entry name" value="Porin_O/P"/>
</dbReference>
<dbReference type="Proteomes" id="UP000199679">
    <property type="component" value="Chromosome I"/>
</dbReference>
<gene>
    <name evidence="2" type="ORF">SAMN05216490_1961</name>
</gene>
<dbReference type="EMBL" id="LT629740">
    <property type="protein sequence ID" value="SDS85883.1"/>
    <property type="molecule type" value="Genomic_DNA"/>
</dbReference>
<dbReference type="AlphaFoldDB" id="A0A1H1VM98"/>
<keyword evidence="1" id="KW-0732">Signal</keyword>
<dbReference type="SUPFAM" id="SSF56935">
    <property type="entry name" value="Porins"/>
    <property type="match status" value="1"/>
</dbReference>
<keyword evidence="3" id="KW-1185">Reference proteome</keyword>
<dbReference type="Gene3D" id="2.40.160.10">
    <property type="entry name" value="Porin"/>
    <property type="match status" value="1"/>
</dbReference>
<sequence length="383" mass="43192">MKHSYLLKPLFLFILLFSFAAARAQQSDDLLNVLIKKNVITQEEADSIRSDAAIKEQKKRDKDKENQHGITIGSRALQLSGLVQTEYEGFEQKGVNNTFLLHRARLDVKGDISDSWSYEVYTEFAGTTPKLLDAYTTYKIADYLKFTAGQFKVPFSLESLISDSQLDFIDRSQVVNALAGRSTDVIGNQNGRDIGITVSGSFAKIDSRYLFDYTLGVVNGAGYDVTTDNNNHKDIVGRLTVHPIQNLDVSGDFYNGQGYYIVGTAKTATNNKRNREGVDARYTIGNLAIQAEYDKGTDGTIKRDGWYGQATYFVLPKKLQLAAKYDTYDPNNITADVRTNNYTGGINYFFNNWARFTVNYVDRREEVTQIKNNLFEAQLQLTF</sequence>
<proteinExistence type="predicted"/>
<dbReference type="Pfam" id="PF07396">
    <property type="entry name" value="Porin_O_P"/>
    <property type="match status" value="1"/>
</dbReference>
<protein>
    <submittedName>
        <fullName evidence="2">Phosphate-selective porin</fullName>
    </submittedName>
</protein>
<dbReference type="OrthoDB" id="1412624at2"/>
<feature type="chain" id="PRO_5009263486" evidence="1">
    <location>
        <begin position="25"/>
        <end position="383"/>
    </location>
</feature>